<organism evidence="3 5">
    <name type="scientific">Mycobacterium tuberculosis</name>
    <dbReference type="NCBI Taxonomy" id="1773"/>
    <lineage>
        <taxon>Bacteria</taxon>
        <taxon>Bacillati</taxon>
        <taxon>Actinomycetota</taxon>
        <taxon>Actinomycetes</taxon>
        <taxon>Mycobacteriales</taxon>
        <taxon>Mycobacteriaceae</taxon>
        <taxon>Mycobacterium</taxon>
        <taxon>Mycobacterium tuberculosis complex</taxon>
    </lineage>
</organism>
<evidence type="ECO:0000313" key="6">
    <source>
        <dbReference type="Proteomes" id="UP000039021"/>
    </source>
</evidence>
<dbReference type="EMBL" id="CSAE01000511">
    <property type="protein sequence ID" value="COW41565.1"/>
    <property type="molecule type" value="Genomic_DNA"/>
</dbReference>
<dbReference type="EMBL" id="CFOH01000610">
    <property type="protein sequence ID" value="CFE63009.1"/>
    <property type="molecule type" value="Genomic_DNA"/>
</dbReference>
<evidence type="ECO:0000313" key="4">
    <source>
        <dbReference type="EMBL" id="COW98484.1"/>
    </source>
</evidence>
<dbReference type="EMBL" id="CSBK01000127">
    <property type="protein sequence ID" value="COW98484.1"/>
    <property type="molecule type" value="Genomic_DNA"/>
</dbReference>
<evidence type="ECO:0000313" key="2">
    <source>
        <dbReference type="EMBL" id="CFE63009.1"/>
    </source>
</evidence>
<evidence type="ECO:0000313" key="5">
    <source>
        <dbReference type="Proteomes" id="UP000038802"/>
    </source>
</evidence>
<dbReference type="Proteomes" id="UP000046947">
    <property type="component" value="Unassembled WGS sequence"/>
</dbReference>
<name>A0A0T9EAF1_MYCTX</name>
<dbReference type="Proteomes" id="UP000038802">
    <property type="component" value="Unassembled WGS sequence"/>
</dbReference>
<gene>
    <name evidence="1" type="ORF">ERS007681_01212</name>
    <name evidence="2" type="ORF">ERS007688_03088</name>
    <name evidence="3" type="ORF">ERS007703_03607</name>
    <name evidence="4" type="ORF">ERS007739_00456</name>
</gene>
<dbReference type="EMBL" id="CFOE01000112">
    <property type="protein sequence ID" value="CFE38843.1"/>
    <property type="molecule type" value="Genomic_DNA"/>
</dbReference>
<reference evidence="4" key="3">
    <citation type="submission" date="2015-03" db="EMBL/GenBank/DDBJ databases">
        <authorList>
            <consortium name="Pathogen Informatics"/>
            <person name="Murphy D."/>
        </authorList>
    </citation>
    <scope>NUCLEOTIDE SEQUENCE</scope>
    <source>
        <strain evidence="4">N09902308</strain>
    </source>
</reference>
<dbReference type="AlphaFoldDB" id="A0A0T9EAF1"/>
<accession>A0A0T9EAF1</accession>
<reference evidence="5 6" key="2">
    <citation type="submission" date="2015-03" db="EMBL/GenBank/DDBJ databases">
        <authorList>
            <consortium name="Pathogen Informatics"/>
        </authorList>
    </citation>
    <scope>NUCLEOTIDE SEQUENCE [LARGE SCALE GENOMIC DNA]</scope>
    <source>
        <strain evidence="1 8">G09901357</strain>
        <strain evidence="2 7">H09601792</strain>
        <strain evidence="5">K00500041</strain>
        <strain evidence="6">N09902308</strain>
    </source>
</reference>
<evidence type="ECO:0000313" key="7">
    <source>
        <dbReference type="Proteomes" id="UP000046947"/>
    </source>
</evidence>
<dbReference type="Proteomes" id="UP000039021">
    <property type="component" value="Unassembled WGS sequence"/>
</dbReference>
<sequence length="57" mass="6294">MNLTEFGFGAGRDDDPGAMARGYQCAGIRDIATISDRCALRQRHLVLVNRRRLAGKC</sequence>
<evidence type="ECO:0000313" key="3">
    <source>
        <dbReference type="EMBL" id="COW41565.1"/>
    </source>
</evidence>
<protein>
    <submittedName>
        <fullName evidence="3">Uncharacterized protein</fullName>
    </submittedName>
</protein>
<reference evidence="3" key="1">
    <citation type="submission" date="2015-03" db="EMBL/GenBank/DDBJ databases">
        <authorList>
            <person name="Murphy D."/>
        </authorList>
    </citation>
    <scope>NUCLEOTIDE SEQUENCE [LARGE SCALE GENOMIC DNA]</scope>
    <source>
        <strain evidence="3">K00500041</strain>
    </source>
</reference>
<evidence type="ECO:0000313" key="1">
    <source>
        <dbReference type="EMBL" id="CFE38843.1"/>
    </source>
</evidence>
<dbReference type="Proteomes" id="UP000048289">
    <property type="component" value="Unassembled WGS sequence"/>
</dbReference>
<evidence type="ECO:0000313" key="8">
    <source>
        <dbReference type="Proteomes" id="UP000048289"/>
    </source>
</evidence>
<proteinExistence type="predicted"/>